<keyword evidence="2" id="KW-1185">Reference proteome</keyword>
<sequence>MASALVLDNVALSAFATGGWFHSFSFWDDSYELLTPQTIWEEEFAAYHESHAVDSVPRWLSPVAPETQIDTAEPGALSDNDWRCIVLAKEHDGMVITRDQKLREVALDREIETEWLGKFVLQTFERCGIARSAYEAGIDDYLQDSYLPAASKTELREAEKRE</sequence>
<organism evidence="1 2">
    <name type="scientific">Halobaculum lipolyticum</name>
    <dbReference type="NCBI Taxonomy" id="3032001"/>
    <lineage>
        <taxon>Archaea</taxon>
        <taxon>Methanobacteriati</taxon>
        <taxon>Methanobacteriota</taxon>
        <taxon>Stenosarchaea group</taxon>
        <taxon>Halobacteria</taxon>
        <taxon>Halobacteriales</taxon>
        <taxon>Haloferacaceae</taxon>
        <taxon>Halobaculum</taxon>
    </lineage>
</organism>
<protein>
    <recommendedName>
        <fullName evidence="3">PIN domain-containing protein</fullName>
    </recommendedName>
</protein>
<evidence type="ECO:0000313" key="1">
    <source>
        <dbReference type="EMBL" id="MFC7070615.1"/>
    </source>
</evidence>
<reference evidence="1 2" key="1">
    <citation type="journal article" date="2019" name="Int. J. Syst. Evol. Microbiol.">
        <title>The Global Catalogue of Microorganisms (GCM) 10K type strain sequencing project: providing services to taxonomists for standard genome sequencing and annotation.</title>
        <authorList>
            <consortium name="The Broad Institute Genomics Platform"/>
            <consortium name="The Broad Institute Genome Sequencing Center for Infectious Disease"/>
            <person name="Wu L."/>
            <person name="Ma J."/>
        </authorList>
    </citation>
    <scope>NUCLEOTIDE SEQUENCE [LARGE SCALE GENOMIC DNA]</scope>
    <source>
        <strain evidence="1 2">DT31</strain>
    </source>
</reference>
<comment type="caution">
    <text evidence="1">The sequence shown here is derived from an EMBL/GenBank/DDBJ whole genome shotgun (WGS) entry which is preliminary data.</text>
</comment>
<dbReference type="RefSeq" id="WP_390210860.1">
    <property type="nucleotide sequence ID" value="NZ_JBHTAH010000012.1"/>
</dbReference>
<dbReference type="InterPro" id="IPR029060">
    <property type="entry name" value="PIN-like_dom_sf"/>
</dbReference>
<name>A0ABD5WGD0_9EURY</name>
<dbReference type="Proteomes" id="UP001596461">
    <property type="component" value="Unassembled WGS sequence"/>
</dbReference>
<dbReference type="SUPFAM" id="SSF88723">
    <property type="entry name" value="PIN domain-like"/>
    <property type="match status" value="1"/>
</dbReference>
<evidence type="ECO:0008006" key="3">
    <source>
        <dbReference type="Google" id="ProtNLM"/>
    </source>
</evidence>
<dbReference type="AlphaFoldDB" id="A0ABD5WGD0"/>
<evidence type="ECO:0000313" key="2">
    <source>
        <dbReference type="Proteomes" id="UP001596461"/>
    </source>
</evidence>
<gene>
    <name evidence="1" type="ORF">ACFQL9_13255</name>
</gene>
<proteinExistence type="predicted"/>
<accession>A0ABD5WGD0</accession>
<dbReference type="EMBL" id="JBHTAH010000012">
    <property type="protein sequence ID" value="MFC7070615.1"/>
    <property type="molecule type" value="Genomic_DNA"/>
</dbReference>